<protein>
    <submittedName>
        <fullName evidence="1">Uncharacterized protein</fullName>
    </submittedName>
</protein>
<organism evidence="1 2">
    <name type="scientific">Moorena producens PAL-8-15-08-1</name>
    <dbReference type="NCBI Taxonomy" id="1458985"/>
    <lineage>
        <taxon>Bacteria</taxon>
        <taxon>Bacillati</taxon>
        <taxon>Cyanobacteriota</taxon>
        <taxon>Cyanophyceae</taxon>
        <taxon>Coleofasciculales</taxon>
        <taxon>Coleofasciculaceae</taxon>
        <taxon>Moorena</taxon>
    </lineage>
</organism>
<reference evidence="2" key="1">
    <citation type="submission" date="2016-10" db="EMBL/GenBank/DDBJ databases">
        <title>Comparative genomics uncovers the prolific and rare metabolic potential of the cyanobacterial genus Moorea.</title>
        <authorList>
            <person name="Leao T."/>
            <person name="Castelao G."/>
            <person name="Korobeynikov A."/>
            <person name="Monroe E.A."/>
            <person name="Podell S."/>
            <person name="Glukhov E."/>
            <person name="Allen E."/>
            <person name="Gerwick W.H."/>
            <person name="Gerwick L."/>
        </authorList>
    </citation>
    <scope>NUCLEOTIDE SEQUENCE [LARGE SCALE GENOMIC DNA]</scope>
    <source>
        <strain evidence="2">PAL-8-15-08-1</strain>
    </source>
</reference>
<evidence type="ECO:0000313" key="1">
    <source>
        <dbReference type="EMBL" id="AOX03303.1"/>
    </source>
</evidence>
<evidence type="ECO:0000313" key="2">
    <source>
        <dbReference type="Proteomes" id="UP000177870"/>
    </source>
</evidence>
<proteinExistence type="predicted"/>
<dbReference type="AlphaFoldDB" id="A0A1D8U0F6"/>
<dbReference type="Proteomes" id="UP000177870">
    <property type="component" value="Chromosome"/>
</dbReference>
<sequence length="81" mass="9247">MKSFQDCEEYKHDKIIVLEENNSKLTLLNPNKDKILVITVDGCAIADDENKRCDYALVCSNGLEIYVELKGSKIKHAFEQI</sequence>
<name>A0A1D8U0F6_9CYAN</name>
<dbReference type="KEGG" id="mpro:BJP34_31140"/>
<dbReference type="EMBL" id="CP017599">
    <property type="protein sequence ID" value="AOX03303.1"/>
    <property type="molecule type" value="Genomic_DNA"/>
</dbReference>
<gene>
    <name evidence="1" type="ORF">BJP34_31140</name>
</gene>
<accession>A0A1D8U0F6</accession>
<dbReference type="RefSeq" id="WP_070395686.1">
    <property type="nucleotide sequence ID" value="NZ_CP017599.1"/>
</dbReference>